<dbReference type="Proteomes" id="UP000309561">
    <property type="component" value="Unassembled WGS sequence"/>
</dbReference>
<feature type="signal peptide" evidence="1">
    <location>
        <begin position="1"/>
        <end position="18"/>
    </location>
</feature>
<comment type="caution">
    <text evidence="3">The sequence shown here is derived from an EMBL/GenBank/DDBJ whole genome shotgun (WGS) entry which is preliminary data.</text>
</comment>
<protein>
    <recommendedName>
        <fullName evidence="2">Cytochrome c-552/4 domain-containing protein</fullName>
    </recommendedName>
</protein>
<dbReference type="AlphaFoldDB" id="A0A4U2Z6G3"/>
<keyword evidence="4" id="KW-1185">Reference proteome</keyword>
<dbReference type="OrthoDB" id="9814800at2"/>
<evidence type="ECO:0000313" key="4">
    <source>
        <dbReference type="Proteomes" id="UP000309561"/>
    </source>
</evidence>
<sequence>MKTLYILLFTALFLGANDAVHEFAPNQECQKCHEQIYSEYYGSMHANATPQKDPIHNAIWNKQVAMTKTEQYSCGKCHTPGADNLDKMTTPGEKAMFDAQNPTHQEAIGCAYCHRIEKIEEHAQSNTNIISKDKNSYYGSNRSSLDSPYHKIITDENENFKNGNVCVGCHSHNVNKFGLNLCSSNVNSEMNSANCVSCHMPQVEGSFSSIIETKTHSFHGFAGAHFHSEMLSKYVNISILRNIDHFIVNVDNQSSHALLLHPARLALLKISVTRGEETTELEKEVFVRVIGKEGKPSMPWMAEEVIKDTMIQANEKRAVRRDFKLQEGDRVDVVLGWFLVNPKALESLGLKDEKTAKEFKVFKKESFTF</sequence>
<dbReference type="Pfam" id="PF13435">
    <property type="entry name" value="Cytochrome_C554"/>
    <property type="match status" value="1"/>
</dbReference>
<feature type="chain" id="PRO_5020918443" description="Cytochrome c-552/4 domain-containing protein" evidence="1">
    <location>
        <begin position="19"/>
        <end position="369"/>
    </location>
</feature>
<reference evidence="3 4" key="1">
    <citation type="submission" date="2019-04" db="EMBL/GenBank/DDBJ databases">
        <title>Sulfurimonas crateris sp. nov. a facultative anaerobic sulfur-oxidizing chemolithautotrophic bacterium isolated from a terrestrial mud vulcano.</title>
        <authorList>
            <person name="Ratnikova N.M."/>
            <person name="Slobodkin A.I."/>
            <person name="Merkel A.Y."/>
            <person name="Novikov A."/>
            <person name="Bonch-Osmolovskaya E.A."/>
            <person name="Slobodkina G.B."/>
        </authorList>
    </citation>
    <scope>NUCLEOTIDE SEQUENCE [LARGE SCALE GENOMIC DNA]</scope>
    <source>
        <strain evidence="3 4">SN118</strain>
    </source>
</reference>
<name>A0A4U2Z6G3_9BACT</name>
<evidence type="ECO:0000256" key="1">
    <source>
        <dbReference type="SAM" id="SignalP"/>
    </source>
</evidence>
<proteinExistence type="predicted"/>
<dbReference type="RefSeq" id="WP_137015068.1">
    <property type="nucleotide sequence ID" value="NZ_SZPX01000008.1"/>
</dbReference>
<evidence type="ECO:0000313" key="3">
    <source>
        <dbReference type="EMBL" id="TKI68441.1"/>
    </source>
</evidence>
<dbReference type="SUPFAM" id="SSF48695">
    <property type="entry name" value="Multiheme cytochromes"/>
    <property type="match status" value="1"/>
</dbReference>
<feature type="domain" description="Cytochrome c-552/4" evidence="2">
    <location>
        <begin position="28"/>
        <end position="114"/>
    </location>
</feature>
<gene>
    <name evidence="3" type="ORF">FCU45_10535</name>
</gene>
<dbReference type="EMBL" id="SZPX01000008">
    <property type="protein sequence ID" value="TKI68441.1"/>
    <property type="molecule type" value="Genomic_DNA"/>
</dbReference>
<dbReference type="InterPro" id="IPR023155">
    <property type="entry name" value="Cyt_c-552/4"/>
</dbReference>
<accession>A0A4U2Z6G3</accession>
<organism evidence="3 4">
    <name type="scientific">Sulfurimonas crateris</name>
    <dbReference type="NCBI Taxonomy" id="2574727"/>
    <lineage>
        <taxon>Bacteria</taxon>
        <taxon>Pseudomonadati</taxon>
        <taxon>Campylobacterota</taxon>
        <taxon>Epsilonproteobacteria</taxon>
        <taxon>Campylobacterales</taxon>
        <taxon>Sulfurimonadaceae</taxon>
        <taxon>Sulfurimonas</taxon>
    </lineage>
</organism>
<dbReference type="Gene3D" id="1.10.1130.10">
    <property type="entry name" value="Flavocytochrome C3, Chain A"/>
    <property type="match status" value="1"/>
</dbReference>
<keyword evidence="1" id="KW-0732">Signal</keyword>
<dbReference type="InterPro" id="IPR036280">
    <property type="entry name" value="Multihaem_cyt_sf"/>
</dbReference>
<evidence type="ECO:0000259" key="2">
    <source>
        <dbReference type="Pfam" id="PF13435"/>
    </source>
</evidence>